<accession>A0A8B6XBC2</accession>
<proteinExistence type="predicted"/>
<reference evidence="3" key="1">
    <citation type="submission" date="2025-08" db="UniProtKB">
        <authorList>
            <consortium name="RefSeq"/>
        </authorList>
    </citation>
    <scope>IDENTIFICATION</scope>
</reference>
<keyword evidence="2" id="KW-1185">Reference proteome</keyword>
<evidence type="ECO:0000313" key="2">
    <source>
        <dbReference type="Proteomes" id="UP000675920"/>
    </source>
</evidence>
<protein>
    <submittedName>
        <fullName evidence="3">DUF2845 domain-containing protein</fullName>
    </submittedName>
</protein>
<sequence>MPVLPDLPTHRPRRSARSRADRPAVAAPGRPWPALAALALVVAAFAGTPAARADQVSALRCDGGIIDIGDSVLTVQRKCGPPAYAMRREVALEGIDRFGWVRVIGSVIVDDWLYNLGPTRFQARVLLRDGRVWRIESLDDRGF</sequence>
<dbReference type="AlphaFoldDB" id="A0A8B6XBC2"/>
<feature type="region of interest" description="Disordered" evidence="1">
    <location>
        <begin position="1"/>
        <end position="27"/>
    </location>
</feature>
<dbReference type="InterPro" id="IPR021268">
    <property type="entry name" value="DUF2845"/>
</dbReference>
<dbReference type="Pfam" id="PF11006">
    <property type="entry name" value="DUF2845"/>
    <property type="match status" value="1"/>
</dbReference>
<organism evidence="2 3">
    <name type="scientific">Derxia gummosa DSM 723</name>
    <dbReference type="NCBI Taxonomy" id="1121388"/>
    <lineage>
        <taxon>Bacteria</taxon>
        <taxon>Pseudomonadati</taxon>
        <taxon>Pseudomonadota</taxon>
        <taxon>Betaproteobacteria</taxon>
        <taxon>Burkholderiales</taxon>
        <taxon>Alcaligenaceae</taxon>
        <taxon>Derxia</taxon>
    </lineage>
</organism>
<evidence type="ECO:0000256" key="1">
    <source>
        <dbReference type="SAM" id="MobiDB-lite"/>
    </source>
</evidence>
<dbReference type="RefSeq" id="WP_169732554.1">
    <property type="nucleotide sequence ID" value="NZ_KI519499.1"/>
</dbReference>
<evidence type="ECO:0000313" key="3">
    <source>
        <dbReference type="RefSeq" id="WP_169732554.1"/>
    </source>
</evidence>
<dbReference type="Proteomes" id="UP000675920">
    <property type="component" value="Unplaced"/>
</dbReference>
<name>A0A8B6XBC2_9BURK</name>